<comment type="caution">
    <text evidence="1">The sequence shown here is derived from an EMBL/GenBank/DDBJ whole genome shotgun (WGS) entry which is preliminary data.</text>
</comment>
<name>A0AAV9UML7_9PEZI</name>
<dbReference type="Proteomes" id="UP001375240">
    <property type="component" value="Unassembled WGS sequence"/>
</dbReference>
<evidence type="ECO:0000313" key="2">
    <source>
        <dbReference type="Proteomes" id="UP001375240"/>
    </source>
</evidence>
<proteinExistence type="predicted"/>
<evidence type="ECO:0000313" key="1">
    <source>
        <dbReference type="EMBL" id="KAK6343815.1"/>
    </source>
</evidence>
<reference evidence="1 2" key="1">
    <citation type="submission" date="2019-10" db="EMBL/GenBank/DDBJ databases">
        <authorList>
            <person name="Palmer J.M."/>
        </authorList>
    </citation>
    <scope>NUCLEOTIDE SEQUENCE [LARGE SCALE GENOMIC DNA]</scope>
    <source>
        <strain evidence="1 2">TWF696</strain>
    </source>
</reference>
<sequence>MLSAIFLGGLWAIGFYIGLVARAQDQGRPRGLAGSTRINRLATMTSTVVITVTERSTIIPTITLEARQYCAEASLNLCTKTSSLDLCTNVLQTWNPFPPSSVSSSSTLTRQTLTTATTATSATTLVTSSSVPTPSNLFTLGASNTDAIDIDPVGNMILRNSVARIIPAFALNSDGTITSYGSGFSLFVDFGNTLSIRDLNTVYGLGFCYPAQRSLNRRSHSGMGRRRIGSLFARQNSGTAYATFSLNGRVLTFSTGGSTYGFANCIANIISIFDIQSNAIPNACRIIALTAFSVPTASYGQYYSLGLRSRSQFANIATCRYLPATSTGAGSSTEGTDIDTYSVPSELPTETDTGIAADFTSPTDPFPVFLLSIYELGSVLLDINGSHSLVIGNANDTHFNAFQLTADSGMILYGANFPIYANTSVELINSGDKRAICYENPIVLIAADPDELIPEGSTTGPFITDPDIGLMLIGWQFIACDGSSLLQLVFFGCPISSECFIVNPGLFALYGLNRDQALYNGAVVRQQVLPVPTMQSLNPPVTSEVVETDAAQFARNFFIEGGYFDFCSSELGYYSTSTIVETETTLALTETTESTTTVGIVDYSSTVVETVTTGTIDLTTTTTTLPFVSFFVVTSRLVVWRTTTIASTTVTGTRTFTITYYPATEVTTLTTLTIVSTTPRRRRDIDSTVFKRMTQSQDLTPTELQFLDPSIIELGCSAFFTVMLDEMGVTPTTYTYLTDITTTVDGVSTSYTSTITSYASTSYNVVGTETSFVYTETLSTTDISTRVNVDYRYTTRRVTTTVTDNVLYRVDIESAETTTVTDGTTTTTVFEPGTMVLCPPSQVSPAGLMVSGVSQPFQNFTQPAFYTNPNTPGQIGYAYWGQMPADYPDSPIVAYARAAKNESVYAWLRQDFRMCPGSTYYLRVMYKWLYNQKTPQDVFNRSADYSALGYGLNGFQVVVSGMPAGEGSFYASAVSDNGPAAKGDASSAGASSFTSNFTARYTNHLVSLIFYWRDPNTIPRLIDSPYKFNQLYVYNLQVQSTPFTS</sequence>
<accession>A0AAV9UML7</accession>
<dbReference type="EMBL" id="JAVHNQ010000006">
    <property type="protein sequence ID" value="KAK6343815.1"/>
    <property type="molecule type" value="Genomic_DNA"/>
</dbReference>
<keyword evidence="2" id="KW-1185">Reference proteome</keyword>
<dbReference type="AlphaFoldDB" id="A0AAV9UML7"/>
<organism evidence="1 2">
    <name type="scientific">Orbilia brochopaga</name>
    <dbReference type="NCBI Taxonomy" id="3140254"/>
    <lineage>
        <taxon>Eukaryota</taxon>
        <taxon>Fungi</taxon>
        <taxon>Dikarya</taxon>
        <taxon>Ascomycota</taxon>
        <taxon>Pezizomycotina</taxon>
        <taxon>Orbiliomycetes</taxon>
        <taxon>Orbiliales</taxon>
        <taxon>Orbiliaceae</taxon>
        <taxon>Orbilia</taxon>
    </lineage>
</organism>
<gene>
    <name evidence="1" type="ORF">TWF696_007475</name>
</gene>
<protein>
    <submittedName>
        <fullName evidence="1">Uncharacterized protein</fullName>
    </submittedName>
</protein>